<dbReference type="InterPro" id="IPR000496">
    <property type="entry name" value="Brdyknn_rcpt"/>
</dbReference>
<dbReference type="GO" id="GO:0006955">
    <property type="term" value="P:immune response"/>
    <property type="evidence" value="ECO:0007669"/>
    <property type="project" value="TreeGrafter"/>
</dbReference>
<dbReference type="CTD" id="623"/>
<dbReference type="GeneTree" id="ENSGT01130000278308"/>
<dbReference type="GO" id="GO:0019957">
    <property type="term" value="F:C-C chemokine binding"/>
    <property type="evidence" value="ECO:0007669"/>
    <property type="project" value="TreeGrafter"/>
</dbReference>
<feature type="transmembrane region" description="Helical" evidence="12">
    <location>
        <begin position="320"/>
        <end position="338"/>
    </location>
</feature>
<feature type="transmembrane region" description="Helical" evidence="12">
    <location>
        <begin position="273"/>
        <end position="291"/>
    </location>
</feature>
<dbReference type="PANTHER" id="PTHR10489:SF957">
    <property type="entry name" value="B2 BRADYKININ RECEPTOR"/>
    <property type="match status" value="1"/>
</dbReference>
<evidence type="ECO:0000256" key="3">
    <source>
        <dbReference type="ARBA" id="ARBA00022692"/>
    </source>
</evidence>
<evidence type="ECO:0000256" key="10">
    <source>
        <dbReference type="ARBA" id="ARBA00023224"/>
    </source>
</evidence>
<dbReference type="KEGG" id="oki:109903214"/>
<dbReference type="Ensembl" id="ENSOKIT00005061281.1">
    <property type="protein sequence ID" value="ENSOKIP00005057644.1"/>
    <property type="gene ID" value="ENSOKIG00005024735.1"/>
</dbReference>
<dbReference type="GO" id="GO:0007204">
    <property type="term" value="P:positive regulation of cytosolic calcium ion concentration"/>
    <property type="evidence" value="ECO:0007669"/>
    <property type="project" value="TreeGrafter"/>
</dbReference>
<dbReference type="InterPro" id="IPR050119">
    <property type="entry name" value="CCR1-9-like"/>
</dbReference>
<gene>
    <name evidence="14" type="primary">BDKRB1</name>
    <name evidence="14" type="synonym">bdkrb1</name>
</gene>
<evidence type="ECO:0000256" key="1">
    <source>
        <dbReference type="ARBA" id="ARBA00004651"/>
    </source>
</evidence>
<dbReference type="SUPFAM" id="SSF81321">
    <property type="entry name" value="Family A G protein-coupled receptor-like"/>
    <property type="match status" value="1"/>
</dbReference>
<reference evidence="14" key="1">
    <citation type="submission" date="2025-08" db="UniProtKB">
        <authorList>
            <consortium name="Ensembl"/>
        </authorList>
    </citation>
    <scope>IDENTIFICATION</scope>
</reference>
<dbReference type="GO" id="GO:0019722">
    <property type="term" value="P:calcium-mediated signaling"/>
    <property type="evidence" value="ECO:0007669"/>
    <property type="project" value="TreeGrafter"/>
</dbReference>
<keyword evidence="9" id="KW-0325">Glycoprotein</keyword>
<dbReference type="PRINTS" id="PR00425">
    <property type="entry name" value="BRADYKININR"/>
</dbReference>
<dbReference type="GO" id="GO:0009897">
    <property type="term" value="C:external side of plasma membrane"/>
    <property type="evidence" value="ECO:0007669"/>
    <property type="project" value="TreeGrafter"/>
</dbReference>
<name>A0A8C7HN14_ONCKI</name>
<keyword evidence="10 11" id="KW-0807">Transducer</keyword>
<proteinExistence type="inferred from homology"/>
<evidence type="ECO:0000256" key="7">
    <source>
        <dbReference type="ARBA" id="ARBA00023157"/>
    </source>
</evidence>
<keyword evidence="7" id="KW-1015">Disulfide bond</keyword>
<keyword evidence="3 11" id="KW-0812">Transmembrane</keyword>
<protein>
    <submittedName>
        <fullName evidence="14">Bradykinin receptor B1</fullName>
    </submittedName>
</protein>
<sequence>MVYWVGVCDKLQCFLLLTKIYFHTIGTRAVSMAMLLSENNRSFLPTTKTPLHNATEWILVHSIIPPYIFTLCVTGLLGNGFVLLVFLLQREQCSVPEIYLGNLALADLLLLACLPFWAMNILNDYNWPYGDFLCHVVNLSITVNFYTSIYLLVMVSVDRYLALVRTMRARWLRRKRYARAICLILWLFGLLIGGLASLHRKVTFIEEYRTMACILEYPDHSGESWKLAHNLLLNIVGFVVPVVGIFSCSCNIIRALRKRRQSVYIEGGNDRKATVLVYAVTLLFFVCWSPFQLFTLLDMLCDAEVLDETWHYTLDIGTQFSTYLAILNSSLNPLLYVFSGQYFRRKVSTIYKRTKNRRRSDTMAFQLSIVSTYLHRTDQIKPVVIQT</sequence>
<feature type="transmembrane region" description="Helical" evidence="12">
    <location>
        <begin position="231"/>
        <end position="253"/>
    </location>
</feature>
<keyword evidence="15" id="KW-1185">Reference proteome</keyword>
<dbReference type="InterPro" id="IPR000276">
    <property type="entry name" value="GPCR_Rhodpsn"/>
</dbReference>
<feature type="transmembrane region" description="Helical" evidence="12">
    <location>
        <begin position="67"/>
        <end position="88"/>
    </location>
</feature>
<feature type="transmembrane region" description="Helical" evidence="12">
    <location>
        <begin position="100"/>
        <end position="119"/>
    </location>
</feature>
<evidence type="ECO:0000256" key="6">
    <source>
        <dbReference type="ARBA" id="ARBA00023136"/>
    </source>
</evidence>
<evidence type="ECO:0000313" key="15">
    <source>
        <dbReference type="Proteomes" id="UP000694557"/>
    </source>
</evidence>
<keyword evidence="5 11" id="KW-0297">G-protein coupled receptor</keyword>
<dbReference type="Pfam" id="PF00001">
    <property type="entry name" value="7tm_1"/>
    <property type="match status" value="1"/>
</dbReference>
<keyword evidence="8 11" id="KW-0675">Receptor</keyword>
<dbReference type="PROSITE" id="PS50262">
    <property type="entry name" value="G_PROTEIN_RECEP_F1_2"/>
    <property type="match status" value="1"/>
</dbReference>
<keyword evidence="4 12" id="KW-1133">Transmembrane helix</keyword>
<comment type="similarity">
    <text evidence="11">Belongs to the G-protein coupled receptor 1 family.</text>
</comment>
<evidence type="ECO:0000256" key="11">
    <source>
        <dbReference type="RuleBase" id="RU000688"/>
    </source>
</evidence>
<dbReference type="PANTHER" id="PTHR10489">
    <property type="entry name" value="CELL ADHESION MOLECULE"/>
    <property type="match status" value="1"/>
</dbReference>
<dbReference type="InterPro" id="IPR017452">
    <property type="entry name" value="GPCR_Rhodpsn_7TM"/>
</dbReference>
<comment type="subcellular location">
    <subcellularLocation>
        <location evidence="1">Cell membrane</location>
        <topology evidence="1">Multi-pass membrane protein</topology>
    </subcellularLocation>
</comment>
<reference evidence="14" key="2">
    <citation type="submission" date="2025-09" db="UniProtKB">
        <authorList>
            <consortium name="Ensembl"/>
        </authorList>
    </citation>
    <scope>IDENTIFICATION</scope>
</reference>
<feature type="transmembrane region" description="Helical" evidence="12">
    <location>
        <begin position="139"/>
        <end position="157"/>
    </location>
</feature>
<dbReference type="PRINTS" id="PR00237">
    <property type="entry name" value="GPCRRHODOPSN"/>
</dbReference>
<evidence type="ECO:0000259" key="13">
    <source>
        <dbReference type="PROSITE" id="PS50262"/>
    </source>
</evidence>
<feature type="transmembrane region" description="Helical" evidence="12">
    <location>
        <begin position="177"/>
        <end position="198"/>
    </location>
</feature>
<evidence type="ECO:0000256" key="12">
    <source>
        <dbReference type="SAM" id="Phobius"/>
    </source>
</evidence>
<dbReference type="Proteomes" id="UP000694557">
    <property type="component" value="Unassembled WGS sequence"/>
</dbReference>
<dbReference type="Gene3D" id="1.20.1070.10">
    <property type="entry name" value="Rhodopsin 7-helix transmembrane proteins"/>
    <property type="match status" value="1"/>
</dbReference>
<evidence type="ECO:0000256" key="5">
    <source>
        <dbReference type="ARBA" id="ARBA00023040"/>
    </source>
</evidence>
<accession>A0A8C7HN14</accession>
<keyword evidence="6 12" id="KW-0472">Membrane</keyword>
<evidence type="ECO:0000256" key="2">
    <source>
        <dbReference type="ARBA" id="ARBA00022475"/>
    </source>
</evidence>
<organism evidence="14 15">
    <name type="scientific">Oncorhynchus kisutch</name>
    <name type="common">Coho salmon</name>
    <name type="synonym">Salmo kisutch</name>
    <dbReference type="NCBI Taxonomy" id="8019"/>
    <lineage>
        <taxon>Eukaryota</taxon>
        <taxon>Metazoa</taxon>
        <taxon>Chordata</taxon>
        <taxon>Craniata</taxon>
        <taxon>Vertebrata</taxon>
        <taxon>Euteleostomi</taxon>
        <taxon>Actinopterygii</taxon>
        <taxon>Neopterygii</taxon>
        <taxon>Teleostei</taxon>
        <taxon>Protacanthopterygii</taxon>
        <taxon>Salmoniformes</taxon>
        <taxon>Salmonidae</taxon>
        <taxon>Salmoninae</taxon>
        <taxon>Oncorhynchus</taxon>
    </lineage>
</organism>
<dbReference type="GO" id="GO:0004947">
    <property type="term" value="F:bradykinin receptor activity"/>
    <property type="evidence" value="ECO:0007669"/>
    <property type="project" value="InterPro"/>
</dbReference>
<feature type="domain" description="G-protein coupled receptors family 1 profile" evidence="13">
    <location>
        <begin position="78"/>
        <end position="336"/>
    </location>
</feature>
<keyword evidence="2" id="KW-1003">Cell membrane</keyword>
<dbReference type="PROSITE" id="PS00237">
    <property type="entry name" value="G_PROTEIN_RECEP_F1_1"/>
    <property type="match status" value="1"/>
</dbReference>
<evidence type="ECO:0000256" key="9">
    <source>
        <dbReference type="ARBA" id="ARBA00023180"/>
    </source>
</evidence>
<dbReference type="GO" id="GO:0060326">
    <property type="term" value="P:cell chemotaxis"/>
    <property type="evidence" value="ECO:0007669"/>
    <property type="project" value="TreeGrafter"/>
</dbReference>
<evidence type="ECO:0000256" key="4">
    <source>
        <dbReference type="ARBA" id="ARBA00022989"/>
    </source>
</evidence>
<evidence type="ECO:0000313" key="14">
    <source>
        <dbReference type="Ensembl" id="ENSOKIP00005057644.1"/>
    </source>
</evidence>
<dbReference type="GO" id="GO:0016493">
    <property type="term" value="F:C-C chemokine receptor activity"/>
    <property type="evidence" value="ECO:0007669"/>
    <property type="project" value="TreeGrafter"/>
</dbReference>
<evidence type="ECO:0000256" key="8">
    <source>
        <dbReference type="ARBA" id="ARBA00023170"/>
    </source>
</evidence>
<dbReference type="AlphaFoldDB" id="A0A8C7HN14"/>